<dbReference type="EMBL" id="CP001706">
    <property type="protein sequence ID" value="ACV09777.1"/>
    <property type="molecule type" value="Genomic_DNA"/>
</dbReference>
<dbReference type="Proteomes" id="UP000000628">
    <property type="component" value="Chromosome"/>
</dbReference>
<organism evidence="1 2">
    <name type="scientific">Jonesia denitrificans (strain ATCC 14870 / DSM 20603 / BCRC 15368 / CIP 55.134 / JCM 11481 / NBRC 15587 / NCTC 10816 / Prevot 55134)</name>
    <name type="common">Listeria denitrificans</name>
    <dbReference type="NCBI Taxonomy" id="471856"/>
    <lineage>
        <taxon>Bacteria</taxon>
        <taxon>Bacillati</taxon>
        <taxon>Actinomycetota</taxon>
        <taxon>Actinomycetes</taxon>
        <taxon>Micrococcales</taxon>
        <taxon>Jonesiaceae</taxon>
        <taxon>Jonesia</taxon>
    </lineage>
</organism>
<name>C7R153_JONDD</name>
<reference evidence="1 2" key="1">
    <citation type="journal article" date="2009" name="Stand. Genomic Sci.">
        <title>Complete genome sequence of Jonesia denitrificans type strain (Prevot 55134).</title>
        <authorList>
            <person name="Pukall R."/>
            <person name="Gehrich-Schroter G."/>
            <person name="Lapidus A."/>
            <person name="Nolan M."/>
            <person name="Glavina Del Rio T."/>
            <person name="Lucas S."/>
            <person name="Chen F."/>
            <person name="Tice H."/>
            <person name="Pitluck S."/>
            <person name="Cheng J.F."/>
            <person name="Copeland A."/>
            <person name="Saunders E."/>
            <person name="Brettin T."/>
            <person name="Detter J.C."/>
            <person name="Bruce D."/>
            <person name="Goodwin L."/>
            <person name="Pati A."/>
            <person name="Ivanova N."/>
            <person name="Mavromatis K."/>
            <person name="Ovchinnikova G."/>
            <person name="Chen A."/>
            <person name="Palaniappan K."/>
            <person name="Land M."/>
            <person name="Hauser L."/>
            <person name="Chang Y.J."/>
            <person name="Jeffries C.D."/>
            <person name="Chain P."/>
            <person name="Goker M."/>
            <person name="Bristow J."/>
            <person name="Eisen J.A."/>
            <person name="Markowitz V."/>
            <person name="Hugenholtz P."/>
            <person name="Kyrpides N.C."/>
            <person name="Klenk H.P."/>
            <person name="Han C."/>
        </authorList>
    </citation>
    <scope>NUCLEOTIDE SEQUENCE [LARGE SCALE GENOMIC DNA]</scope>
    <source>
        <strain evidence="2">ATCC 14870 / DSM 20603 / BCRC 15368 / CIP 55.134 / JCM 11481 / NBRC 15587 / NCTC 10816 / Prevot 55134</strain>
    </source>
</reference>
<dbReference type="KEGG" id="jde:Jden_2140"/>
<sequence>MSIKRIAAHLAPIGEAYDTTITGQTFRVTDIAYEAMAHYDGVQTACFAIGITHAGEYKTTEIDLTEPPAWCPPTPVWFAEIASDMENQVKHNAA</sequence>
<keyword evidence="2" id="KW-1185">Reference proteome</keyword>
<dbReference type="RefSeq" id="WP_015772405.1">
    <property type="nucleotide sequence ID" value="NC_013174.1"/>
</dbReference>
<dbReference type="AlphaFoldDB" id="C7R153"/>
<proteinExistence type="predicted"/>
<protein>
    <submittedName>
        <fullName evidence="1">Uncharacterized protein</fullName>
    </submittedName>
</protein>
<dbReference type="STRING" id="471856.Jden_2140"/>
<evidence type="ECO:0000313" key="2">
    <source>
        <dbReference type="Proteomes" id="UP000000628"/>
    </source>
</evidence>
<evidence type="ECO:0000313" key="1">
    <source>
        <dbReference type="EMBL" id="ACV09777.1"/>
    </source>
</evidence>
<gene>
    <name evidence="1" type="ordered locus">Jden_2140</name>
</gene>
<accession>C7R153</accession>
<dbReference type="HOGENOM" id="CLU_2395783_0_0_11"/>